<organism evidence="1 2">
    <name type="scientific">Cymbomonas tetramitiformis</name>
    <dbReference type="NCBI Taxonomy" id="36881"/>
    <lineage>
        <taxon>Eukaryota</taxon>
        <taxon>Viridiplantae</taxon>
        <taxon>Chlorophyta</taxon>
        <taxon>Pyramimonadophyceae</taxon>
        <taxon>Pyramimonadales</taxon>
        <taxon>Pyramimonadaceae</taxon>
        <taxon>Cymbomonas</taxon>
    </lineage>
</organism>
<sequence>MLQVSIGRDMAMALAEEIVLGASVMLLKAPFTVYLRQLITYLIFSGTSPAAGAADGSVGQTDVNWVRFTSGTGSCHSVSAATESVDLHVQIEVATAACPVHRGCCVELGVGRSDAEIWHFDVPPTAYTNWPLHHRLCLTTEQLQSSTAKRVAASAAGSRRQPAVGGVKLRCKWHGVWLPLLRGRGDSLQWEAKAEVDKTVQVKSGQHLKMSAQLCDTSGLPLYSTTVRAVPLGKVIVRCAVGKYIFP</sequence>
<dbReference type="Proteomes" id="UP001190700">
    <property type="component" value="Unassembled WGS sequence"/>
</dbReference>
<accession>A0AAE0KR08</accession>
<keyword evidence="2" id="KW-1185">Reference proteome</keyword>
<dbReference type="EMBL" id="LGRX02020404">
    <property type="protein sequence ID" value="KAK3257537.1"/>
    <property type="molecule type" value="Genomic_DNA"/>
</dbReference>
<dbReference type="AlphaFoldDB" id="A0AAE0KR08"/>
<comment type="caution">
    <text evidence="1">The sequence shown here is derived from an EMBL/GenBank/DDBJ whole genome shotgun (WGS) entry which is preliminary data.</text>
</comment>
<evidence type="ECO:0000313" key="2">
    <source>
        <dbReference type="Proteomes" id="UP001190700"/>
    </source>
</evidence>
<reference evidence="1 2" key="1">
    <citation type="journal article" date="2015" name="Genome Biol. Evol.">
        <title>Comparative Genomics of a Bacterivorous Green Alga Reveals Evolutionary Causalities and Consequences of Phago-Mixotrophic Mode of Nutrition.</title>
        <authorList>
            <person name="Burns J.A."/>
            <person name="Paasch A."/>
            <person name="Narechania A."/>
            <person name="Kim E."/>
        </authorList>
    </citation>
    <scope>NUCLEOTIDE SEQUENCE [LARGE SCALE GENOMIC DNA]</scope>
    <source>
        <strain evidence="1 2">PLY_AMNH</strain>
    </source>
</reference>
<name>A0AAE0KR08_9CHLO</name>
<gene>
    <name evidence="1" type="ORF">CYMTET_33387</name>
</gene>
<proteinExistence type="predicted"/>
<evidence type="ECO:0000313" key="1">
    <source>
        <dbReference type="EMBL" id="KAK3257537.1"/>
    </source>
</evidence>
<protein>
    <submittedName>
        <fullName evidence="1">Uncharacterized protein</fullName>
    </submittedName>
</protein>